<keyword evidence="4" id="KW-0808">Transferase</keyword>
<dbReference type="InterPro" id="IPR005467">
    <property type="entry name" value="His_kinase_dom"/>
</dbReference>
<dbReference type="InterPro" id="IPR011006">
    <property type="entry name" value="CheY-like_superfamily"/>
</dbReference>
<keyword evidence="4" id="KW-0418">Kinase</keyword>
<evidence type="ECO:0000259" key="8">
    <source>
        <dbReference type="PROSITE" id="PS50110"/>
    </source>
</evidence>
<dbReference type="Gene3D" id="1.10.287.130">
    <property type="match status" value="1"/>
</dbReference>
<name>A0ABX2CUJ3_9CYAN</name>
<dbReference type="InterPro" id="IPR004358">
    <property type="entry name" value="Sig_transdc_His_kin-like_C"/>
</dbReference>
<evidence type="ECO:0000256" key="4">
    <source>
        <dbReference type="ARBA" id="ARBA00022777"/>
    </source>
</evidence>
<dbReference type="Pfam" id="PF00072">
    <property type="entry name" value="Response_reg"/>
    <property type="match status" value="1"/>
</dbReference>
<dbReference type="RefSeq" id="WP_172186702.1">
    <property type="nucleotide sequence ID" value="NZ_CAWPPK010000157.1"/>
</dbReference>
<dbReference type="InterPro" id="IPR003594">
    <property type="entry name" value="HATPase_dom"/>
</dbReference>
<dbReference type="InterPro" id="IPR003661">
    <property type="entry name" value="HisK_dim/P_dom"/>
</dbReference>
<dbReference type="PRINTS" id="PR00344">
    <property type="entry name" value="BCTRLSENSOR"/>
</dbReference>
<dbReference type="Gene3D" id="3.30.565.10">
    <property type="entry name" value="Histidine kinase-like ATPase, C-terminal domain"/>
    <property type="match status" value="1"/>
</dbReference>
<dbReference type="CDD" id="cd00082">
    <property type="entry name" value="HisKA"/>
    <property type="match status" value="1"/>
</dbReference>
<dbReference type="PANTHER" id="PTHR43065">
    <property type="entry name" value="SENSOR HISTIDINE KINASE"/>
    <property type="match status" value="1"/>
</dbReference>
<dbReference type="Proteomes" id="UP000702425">
    <property type="component" value="Unassembled WGS sequence"/>
</dbReference>
<sequence>MDKNIYGFVSEKSSEEVLFAEEVNSDEELFFADEVSEESQTESWKILIVDDEAQVHTATDIALRKFVYENKPLKIFSAYSAKEAKQLIQEHSDVAIILLDVIMETDDAGLEFVKYVREVLGNQLVRIILRTGQPGQVPEKSIIINYDINDYKTKTELTSSKLYTTVLTALRSFCLGQKLQSEIERREQVEQALRISEEKEHQKALALEHFVKELQETQLQLVQSEKMSSLGQLVAGVAHEINNPVNFIYGNISYAKDYIKELIYVLNLYQQHYPQPEAEILQAIEDGELSFIMDDLPKLLSSMQLGIDRIRMIVQSLRNFSRVDETEIKSVDIHEGINSSLMILQHRLKARSDRPAIDVVKDYGPLPLVKCYAGQLNQVFMNLLANAIDALEERVSREDGAVFHPEILIRTEVVPGNSHDGDNINSGSGIRVTIADNGVGMTEKVRLKLFTPFFTTKPIGKGTGMGLSISKKILLEKHCGQLQCFSTPEHGTQFIIEMPTICIATNVAVVMP</sequence>
<evidence type="ECO:0000256" key="6">
    <source>
        <dbReference type="PROSITE-ProRule" id="PRU00169"/>
    </source>
</evidence>
<keyword evidence="10" id="KW-1185">Reference proteome</keyword>
<evidence type="ECO:0000313" key="10">
    <source>
        <dbReference type="Proteomes" id="UP000702425"/>
    </source>
</evidence>
<proteinExistence type="predicted"/>
<dbReference type="SUPFAM" id="SSF52172">
    <property type="entry name" value="CheY-like"/>
    <property type="match status" value="1"/>
</dbReference>
<protein>
    <recommendedName>
        <fullName evidence="2">histidine kinase</fullName>
        <ecNumber evidence="2">2.7.13.3</ecNumber>
    </recommendedName>
</protein>
<dbReference type="EC" id="2.7.13.3" evidence="2"/>
<dbReference type="SMART" id="SM00448">
    <property type="entry name" value="REC"/>
    <property type="match status" value="1"/>
</dbReference>
<reference evidence="9 10" key="1">
    <citation type="journal article" date="2020" name="Sci. Rep.">
        <title>A novel cyanobacterial geosmin producer, revising GeoA distribution and dispersion patterns in Bacteria.</title>
        <authorList>
            <person name="Churro C."/>
            <person name="Semedo-Aguiar A.P."/>
            <person name="Silva A.D."/>
            <person name="Pereira-Leal J.B."/>
            <person name="Leite R.B."/>
        </authorList>
    </citation>
    <scope>NUCLEOTIDE SEQUENCE [LARGE SCALE GENOMIC DNA]</scope>
    <source>
        <strain evidence="9 10">IPMA8</strain>
    </source>
</reference>
<dbReference type="InterPro" id="IPR036097">
    <property type="entry name" value="HisK_dim/P_sf"/>
</dbReference>
<dbReference type="SMART" id="SM00387">
    <property type="entry name" value="HATPase_c"/>
    <property type="match status" value="1"/>
</dbReference>
<dbReference type="Gene3D" id="3.40.50.2300">
    <property type="match status" value="1"/>
</dbReference>
<dbReference type="InterPro" id="IPR001789">
    <property type="entry name" value="Sig_transdc_resp-reg_receiver"/>
</dbReference>
<dbReference type="SUPFAM" id="SSF55874">
    <property type="entry name" value="ATPase domain of HSP90 chaperone/DNA topoisomerase II/histidine kinase"/>
    <property type="match status" value="1"/>
</dbReference>
<comment type="caution">
    <text evidence="9">The sequence shown here is derived from an EMBL/GenBank/DDBJ whole genome shotgun (WGS) entry which is preliminary data.</text>
</comment>
<gene>
    <name evidence="9" type="ORF">E5S67_01800</name>
</gene>
<dbReference type="PROSITE" id="PS50109">
    <property type="entry name" value="HIS_KIN"/>
    <property type="match status" value="1"/>
</dbReference>
<evidence type="ECO:0000259" key="7">
    <source>
        <dbReference type="PROSITE" id="PS50109"/>
    </source>
</evidence>
<keyword evidence="9" id="KW-0378">Hydrolase</keyword>
<accession>A0ABX2CUJ3</accession>
<organism evidence="9 10">
    <name type="scientific">Microcoleus asticus IPMA8</name>
    <dbReference type="NCBI Taxonomy" id="2563858"/>
    <lineage>
        <taxon>Bacteria</taxon>
        <taxon>Bacillati</taxon>
        <taxon>Cyanobacteriota</taxon>
        <taxon>Cyanophyceae</taxon>
        <taxon>Oscillatoriophycideae</taxon>
        <taxon>Oscillatoriales</taxon>
        <taxon>Microcoleaceae</taxon>
        <taxon>Microcoleus</taxon>
        <taxon>Microcoleus asticus</taxon>
    </lineage>
</organism>
<dbReference type="InterPro" id="IPR036890">
    <property type="entry name" value="HATPase_C_sf"/>
</dbReference>
<dbReference type="GO" id="GO:0016787">
    <property type="term" value="F:hydrolase activity"/>
    <property type="evidence" value="ECO:0007669"/>
    <property type="project" value="UniProtKB-KW"/>
</dbReference>
<dbReference type="Pfam" id="PF02518">
    <property type="entry name" value="HATPase_c"/>
    <property type="match status" value="1"/>
</dbReference>
<dbReference type="SMART" id="SM00388">
    <property type="entry name" value="HisKA"/>
    <property type="match status" value="1"/>
</dbReference>
<evidence type="ECO:0000256" key="5">
    <source>
        <dbReference type="ARBA" id="ARBA00023012"/>
    </source>
</evidence>
<evidence type="ECO:0000256" key="1">
    <source>
        <dbReference type="ARBA" id="ARBA00000085"/>
    </source>
</evidence>
<dbReference type="EMBL" id="SRRZ01000024">
    <property type="protein sequence ID" value="NQE34077.1"/>
    <property type="molecule type" value="Genomic_DNA"/>
</dbReference>
<evidence type="ECO:0000256" key="3">
    <source>
        <dbReference type="ARBA" id="ARBA00022553"/>
    </source>
</evidence>
<dbReference type="SUPFAM" id="SSF47384">
    <property type="entry name" value="Homodimeric domain of signal transducing histidine kinase"/>
    <property type="match status" value="1"/>
</dbReference>
<feature type="modified residue" description="4-aspartylphosphate" evidence="6">
    <location>
        <position position="100"/>
    </location>
</feature>
<keyword evidence="5" id="KW-0902">Two-component regulatory system</keyword>
<comment type="catalytic activity">
    <reaction evidence="1">
        <text>ATP + protein L-histidine = ADP + protein N-phospho-L-histidine.</text>
        <dbReference type="EC" id="2.7.13.3"/>
    </reaction>
</comment>
<evidence type="ECO:0000256" key="2">
    <source>
        <dbReference type="ARBA" id="ARBA00012438"/>
    </source>
</evidence>
<feature type="domain" description="Response regulatory" evidence="8">
    <location>
        <begin position="45"/>
        <end position="169"/>
    </location>
</feature>
<dbReference type="PANTHER" id="PTHR43065:SF50">
    <property type="entry name" value="HISTIDINE KINASE"/>
    <property type="match status" value="1"/>
</dbReference>
<evidence type="ECO:0000313" key="9">
    <source>
        <dbReference type="EMBL" id="NQE34077.1"/>
    </source>
</evidence>
<feature type="domain" description="Histidine kinase" evidence="7">
    <location>
        <begin position="236"/>
        <end position="502"/>
    </location>
</feature>
<dbReference type="PROSITE" id="PS50110">
    <property type="entry name" value="RESPONSE_REGULATORY"/>
    <property type="match status" value="1"/>
</dbReference>
<keyword evidence="3 6" id="KW-0597">Phosphoprotein</keyword>